<keyword evidence="3" id="KW-0326">Glycosidase</keyword>
<evidence type="ECO:0000256" key="2">
    <source>
        <dbReference type="ARBA" id="ARBA00022801"/>
    </source>
</evidence>
<dbReference type="Pfam" id="PF01156">
    <property type="entry name" value="IU_nuc_hydro"/>
    <property type="match status" value="1"/>
</dbReference>
<feature type="region of interest" description="Disordered" evidence="4">
    <location>
        <begin position="243"/>
        <end position="273"/>
    </location>
</feature>
<evidence type="ECO:0000256" key="3">
    <source>
        <dbReference type="ARBA" id="ARBA00023295"/>
    </source>
</evidence>
<dbReference type="InterPro" id="IPR036452">
    <property type="entry name" value="Ribo_hydro-like"/>
</dbReference>
<dbReference type="GO" id="GO:0005829">
    <property type="term" value="C:cytosol"/>
    <property type="evidence" value="ECO:0007669"/>
    <property type="project" value="TreeGrafter"/>
</dbReference>
<dbReference type="PANTHER" id="PTHR12304">
    <property type="entry name" value="INOSINE-URIDINE PREFERRING NUCLEOSIDE HYDROLASE"/>
    <property type="match status" value="1"/>
</dbReference>
<protein>
    <recommendedName>
        <fullName evidence="5">Inosine/uridine-preferring nucleoside hydrolase domain-containing protein</fullName>
    </recommendedName>
</protein>
<feature type="domain" description="Inosine/uridine-preferring nucleoside hydrolase" evidence="5">
    <location>
        <begin position="7"/>
        <end position="393"/>
    </location>
</feature>
<dbReference type="EMBL" id="NHZQ01000067">
    <property type="protein sequence ID" value="PSK55394.1"/>
    <property type="molecule type" value="Genomic_DNA"/>
</dbReference>
<reference evidence="6 7" key="1">
    <citation type="submission" date="2017-05" db="EMBL/GenBank/DDBJ databases">
        <title>Draft genome sequence of Elsinoe australis.</title>
        <authorList>
            <person name="Cheng Q."/>
        </authorList>
    </citation>
    <scope>NUCLEOTIDE SEQUENCE [LARGE SCALE GENOMIC DNA]</scope>
    <source>
        <strain evidence="6 7">NL1</strain>
    </source>
</reference>
<evidence type="ECO:0000256" key="1">
    <source>
        <dbReference type="ARBA" id="ARBA00009176"/>
    </source>
</evidence>
<dbReference type="PANTHER" id="PTHR12304:SF56">
    <property type="entry name" value="HYDROLASE, PUTATIVE (AFU_ORTHOLOGUE AFUA_1G11790)-RELATED"/>
    <property type="match status" value="1"/>
</dbReference>
<dbReference type="Proteomes" id="UP000243723">
    <property type="component" value="Unassembled WGS sequence"/>
</dbReference>
<name>A0A2P8A4J7_9PEZI</name>
<dbReference type="InterPro" id="IPR001910">
    <property type="entry name" value="Inosine/uridine_hydrolase_dom"/>
</dbReference>
<dbReference type="GO" id="GO:0008477">
    <property type="term" value="F:purine nucleosidase activity"/>
    <property type="evidence" value="ECO:0007669"/>
    <property type="project" value="TreeGrafter"/>
</dbReference>
<dbReference type="OrthoDB" id="5783963at2759"/>
<dbReference type="GO" id="GO:0006152">
    <property type="term" value="P:purine nucleoside catabolic process"/>
    <property type="evidence" value="ECO:0007669"/>
    <property type="project" value="TreeGrafter"/>
</dbReference>
<gene>
    <name evidence="6" type="ORF">B9Z65_2783</name>
</gene>
<dbReference type="AlphaFoldDB" id="A0A2P8A4J7"/>
<keyword evidence="7" id="KW-1185">Reference proteome</keyword>
<evidence type="ECO:0000259" key="5">
    <source>
        <dbReference type="Pfam" id="PF01156"/>
    </source>
</evidence>
<evidence type="ECO:0000313" key="6">
    <source>
        <dbReference type="EMBL" id="PSK55394.1"/>
    </source>
</evidence>
<comment type="similarity">
    <text evidence="1">Belongs to the IUNH family.</text>
</comment>
<keyword evidence="2" id="KW-0378">Hydrolase</keyword>
<organism evidence="6 7">
    <name type="scientific">Elsinoe australis</name>
    <dbReference type="NCBI Taxonomy" id="40998"/>
    <lineage>
        <taxon>Eukaryota</taxon>
        <taxon>Fungi</taxon>
        <taxon>Dikarya</taxon>
        <taxon>Ascomycota</taxon>
        <taxon>Pezizomycotina</taxon>
        <taxon>Dothideomycetes</taxon>
        <taxon>Dothideomycetidae</taxon>
        <taxon>Myriangiales</taxon>
        <taxon>Elsinoaceae</taxon>
        <taxon>Elsinoe</taxon>
    </lineage>
</organism>
<accession>A0A2P8A4J7</accession>
<evidence type="ECO:0000256" key="4">
    <source>
        <dbReference type="SAM" id="MobiDB-lite"/>
    </source>
</evidence>
<dbReference type="Gene3D" id="3.90.245.10">
    <property type="entry name" value="Ribonucleoside hydrolase-like"/>
    <property type="match status" value="1"/>
</dbReference>
<dbReference type="InterPro" id="IPR023186">
    <property type="entry name" value="IUNH"/>
</dbReference>
<proteinExistence type="inferred from homology"/>
<evidence type="ECO:0000313" key="7">
    <source>
        <dbReference type="Proteomes" id="UP000243723"/>
    </source>
</evidence>
<dbReference type="SUPFAM" id="SSF53590">
    <property type="entry name" value="Nucleoside hydrolase"/>
    <property type="match status" value="1"/>
</dbReference>
<comment type="caution">
    <text evidence="6">The sequence shown here is derived from an EMBL/GenBank/DDBJ whole genome shotgun (WGS) entry which is preliminary data.</text>
</comment>
<sequence length="444" mass="48847">MAPRRKIIIDTDPGVDDILAILLAFASNPDELEIVLLSLTYGNVEVEKCLRNVISLFYNVHQEMKWRKKNGRPEGYGAVLASKPLIAIGADHPLTDAMLMADYFHGTDGLGGIAESHPHLAPDETWKAIFDQVSNSSKPEDEAARAELSEQEQLFKRSKLPAHEEILQQLRTHDQDEITIVAVGPMTNLALAAAADPVAFLRVKEVVIMGGAVAVPGNITPVAEFNTFADSYAAARVYALTSPRPSSTMPPVPPAPSGQTDSTPPPPHLADYPKNLPKQLPITLFPLDITSQHLLTKPHFDSTVKELKEQGSPLAAWVDAFVSSTFRKVESLRGDVMGDLSLEMHDPLCVWYCIAGHRPGWRVLADEDLRVETTGQWTRGMCVVDGRDRKKDEDKGEPEEDEGERKGDHGGWLSARRGNRIGRCIKTPGGEEFANDMLKRIFGI</sequence>
<feature type="region of interest" description="Disordered" evidence="4">
    <location>
        <begin position="387"/>
        <end position="414"/>
    </location>
</feature>
<dbReference type="STRING" id="40998.A0A2P8A4J7"/>